<evidence type="ECO:0000256" key="4">
    <source>
        <dbReference type="ARBA" id="ARBA00023136"/>
    </source>
</evidence>
<evidence type="ECO:0000256" key="2">
    <source>
        <dbReference type="ARBA" id="ARBA00022692"/>
    </source>
</evidence>
<dbReference type="KEGG" id="vck:PG915_15130"/>
<organism evidence="6">
    <name type="scientific">Vibrio chaetopteri</name>
    <dbReference type="NCBI Taxonomy" id="3016528"/>
    <lineage>
        <taxon>Bacteria</taxon>
        <taxon>Pseudomonadati</taxon>
        <taxon>Pseudomonadota</taxon>
        <taxon>Gammaproteobacteria</taxon>
        <taxon>Vibrionales</taxon>
        <taxon>Vibrionaceae</taxon>
        <taxon>Vibrio</taxon>
    </lineage>
</organism>
<dbReference type="Pfam" id="PF04357">
    <property type="entry name" value="TamB"/>
    <property type="match status" value="1"/>
</dbReference>
<evidence type="ECO:0000256" key="1">
    <source>
        <dbReference type="ARBA" id="ARBA00004167"/>
    </source>
</evidence>
<accession>A0AAU8BJJ3</accession>
<reference evidence="6" key="1">
    <citation type="submission" date="2023-01" db="EMBL/GenBank/DDBJ databases">
        <title>Vibrio sp. CB1-14 genome sequencing.</title>
        <authorList>
            <person name="Otstavnykh N."/>
            <person name="Isaeva M."/>
            <person name="Meleshko D."/>
        </authorList>
    </citation>
    <scope>NUCLEOTIDE SEQUENCE</scope>
    <source>
        <strain evidence="6">CB1-14</strain>
    </source>
</reference>
<dbReference type="RefSeq" id="WP_353497253.1">
    <property type="nucleotide sequence ID" value="NZ_CP115920.1"/>
</dbReference>
<comment type="subcellular location">
    <subcellularLocation>
        <location evidence="1">Membrane</location>
        <topology evidence="1">Single-pass membrane protein</topology>
    </subcellularLocation>
</comment>
<sequence length="1255" mass="134203">MMSKVWRVTKWCSIGLITLILLILATLAFALFTNAGLNSVLWGVNKALPQFEVGETQGALFPRFTINDVSFKDESLFIDLNAQSLTLAVDLNCLSDPRVCVNELAIQGLDFSMPEVAPSEPSPEPTEPLTKITLPIPVAIGQVNFDDIHLDILGTKVSWDSFSTALSMTGSNLTVGETKLTSPVVALPPATETAQTSEEAPAASNEPAAAIELPEVLIPLFVNITGIEILDFKLDQSEPVIVDRLKLVGKAGKHDVDVSALELEMPLVDASLQGKVTLKDGYPLDLDLGAHLKQTDFTGQKLKLNASGSVQTLQLDSEFSGLISGLLKGQVQPLEPTIPFDATITSAKANWPLSGESDYQVSIDTLGAKGSLEGYEVNLAASASGKEIPDLAVDLEGAGDLEHIDLSKLSIDTLGGNVAGQVMANWSAPVNWQGDINLTNIQPGLQWPEAEGDISGKLVTSGSLTDAGGWQVSMPTLDIVGILRNYPINIKGQLDASDQTGKGEFKVDTQGLSVAHGPNQLNARGKLDQNWDMSVDIDFPELAKSVPDLSGILRGKLNLKGDMKEPDIATDLSIEKIQWKDEASLEALTLSGTAKPLPIESAQADLRLNARGVNYQDQVVDSASLTLSGTQAAHTLALDVVSKIASLNLAVSGKLTDKPNLVWDGELAKVHLETEQGPLDLTEPVAIKVDIDKQVANVAAHCWKQADSRVCLEKDIEAGQSGEALVTVKNFDFEQIKAYIPENMLVEGSANITAWAKWAPETSPQVKLDVALPKGTVTQNLETPLVVGWESVSVKANLADDKLDASWLIDVTDNGDLSGKVTLPNVLAEQKTIDGELNLSTFNLDFLQPLVGEFNQLKANLAADIKIKGDALHPELYGQFSVADLSLQGDISPIQVESGKVDIAFNGYNALLDANIQTNDGELKLEGDGNWQDLKAWRTKLRVFADELNVDVPPMVKVKVVPDMTIEANPTLAKITGSIGLPWGRILVEELPQSAVAVSSDQVLLNPDMTPVNEEAAVPFNVETDVSISIGNDFTISAFGLKGGLRGKLHVSQKDQGPFVQGEINIIDGSYSSFGQDLLIEEGKILLTGPVDQPYVNITAIRNPDTTADDVKAGVKVSGLATEPKIDIFSDPTMPQANALSYLLRGQDIDGETGGNALTTTLIGLSLARSGKVVGDIGQAFGVQDLQLDTAGSGDDSQVTVSGYVLPGLQVKYGVGIFNSLGEFTVRYRIIEDFYVEAVSGLYSSVTFLYQFEVD</sequence>
<proteinExistence type="predicted"/>
<evidence type="ECO:0000259" key="5">
    <source>
        <dbReference type="Pfam" id="PF04357"/>
    </source>
</evidence>
<feature type="domain" description="Translocation and assembly module TamB C-terminal" evidence="5">
    <location>
        <begin position="918"/>
        <end position="1253"/>
    </location>
</feature>
<protein>
    <submittedName>
        <fullName evidence="6">Translocation/assembly module TamB domain-containing protein</fullName>
    </submittedName>
</protein>
<dbReference type="InterPro" id="IPR007452">
    <property type="entry name" value="TamB_C"/>
</dbReference>
<dbReference type="GO" id="GO:0005886">
    <property type="term" value="C:plasma membrane"/>
    <property type="evidence" value="ECO:0007669"/>
    <property type="project" value="InterPro"/>
</dbReference>
<gene>
    <name evidence="6" type="ORF">PG915_15130</name>
</gene>
<dbReference type="PANTHER" id="PTHR36985">
    <property type="entry name" value="TRANSLOCATION AND ASSEMBLY MODULE SUBUNIT TAMB"/>
    <property type="match status" value="1"/>
</dbReference>
<dbReference type="GO" id="GO:0009306">
    <property type="term" value="P:protein secretion"/>
    <property type="evidence" value="ECO:0007669"/>
    <property type="project" value="InterPro"/>
</dbReference>
<dbReference type="GO" id="GO:0097347">
    <property type="term" value="C:TAM protein secretion complex"/>
    <property type="evidence" value="ECO:0007669"/>
    <property type="project" value="TreeGrafter"/>
</dbReference>
<dbReference type="PANTHER" id="PTHR36985:SF1">
    <property type="entry name" value="TRANSLOCATION AND ASSEMBLY MODULE SUBUNIT TAMB"/>
    <property type="match status" value="1"/>
</dbReference>
<keyword evidence="4" id="KW-0472">Membrane</keyword>
<evidence type="ECO:0000256" key="3">
    <source>
        <dbReference type="ARBA" id="ARBA00022989"/>
    </source>
</evidence>
<keyword evidence="3" id="KW-1133">Transmembrane helix</keyword>
<evidence type="ECO:0000313" key="6">
    <source>
        <dbReference type="EMBL" id="XCD15875.1"/>
    </source>
</evidence>
<name>A0AAU8BJJ3_9VIBR</name>
<dbReference type="AlphaFoldDB" id="A0AAU8BJJ3"/>
<dbReference type="EMBL" id="CP115920">
    <property type="protein sequence ID" value="XCD15875.1"/>
    <property type="molecule type" value="Genomic_DNA"/>
</dbReference>
<keyword evidence="2" id="KW-0812">Transmembrane</keyword>